<dbReference type="CDD" id="cd00156">
    <property type="entry name" value="REC"/>
    <property type="match status" value="1"/>
</dbReference>
<feature type="domain" description="Response regulatory" evidence="2">
    <location>
        <begin position="8"/>
        <end position="125"/>
    </location>
</feature>
<gene>
    <name evidence="3" type="ORF">A3D67_03885</name>
</gene>
<evidence type="ECO:0000259" key="2">
    <source>
        <dbReference type="PROSITE" id="PS50110"/>
    </source>
</evidence>
<evidence type="ECO:0000313" key="4">
    <source>
        <dbReference type="Proteomes" id="UP000178099"/>
    </source>
</evidence>
<evidence type="ECO:0000313" key="3">
    <source>
        <dbReference type="EMBL" id="OGZ10493.1"/>
    </source>
</evidence>
<dbReference type="InterPro" id="IPR011006">
    <property type="entry name" value="CheY-like_superfamily"/>
</dbReference>
<dbReference type="AlphaFoldDB" id="A0A1G2DAC8"/>
<name>A0A1G2DAC8_9BACT</name>
<dbReference type="EMBL" id="MHLN01000039">
    <property type="protein sequence ID" value="OGZ10493.1"/>
    <property type="molecule type" value="Genomic_DNA"/>
</dbReference>
<dbReference type="Pfam" id="PF00072">
    <property type="entry name" value="Response_reg"/>
    <property type="match status" value="1"/>
</dbReference>
<dbReference type="SUPFAM" id="SSF52172">
    <property type="entry name" value="CheY-like"/>
    <property type="match status" value="1"/>
</dbReference>
<comment type="caution">
    <text evidence="3">The sequence shown here is derived from an EMBL/GenBank/DDBJ whole genome shotgun (WGS) entry which is preliminary data.</text>
</comment>
<evidence type="ECO:0000256" key="1">
    <source>
        <dbReference type="PROSITE-ProRule" id="PRU00169"/>
    </source>
</evidence>
<dbReference type="InterPro" id="IPR001789">
    <property type="entry name" value="Sig_transdc_resp-reg_receiver"/>
</dbReference>
<dbReference type="Gene3D" id="3.40.50.2300">
    <property type="match status" value="1"/>
</dbReference>
<dbReference type="GO" id="GO:0000160">
    <property type="term" value="P:phosphorelay signal transduction system"/>
    <property type="evidence" value="ECO:0007669"/>
    <property type="project" value="InterPro"/>
</dbReference>
<feature type="modified residue" description="4-aspartylphosphate" evidence="1">
    <location>
        <position position="57"/>
    </location>
</feature>
<dbReference type="PROSITE" id="PS50110">
    <property type="entry name" value="RESPONSE_REGULATORY"/>
    <property type="match status" value="1"/>
</dbReference>
<dbReference type="Proteomes" id="UP000178099">
    <property type="component" value="Unassembled WGS sequence"/>
</dbReference>
<protein>
    <recommendedName>
        <fullName evidence="2">Response regulatory domain-containing protein</fullName>
    </recommendedName>
</protein>
<organism evidence="3 4">
    <name type="scientific">Candidatus Lloydbacteria bacterium RIFCSPHIGHO2_02_FULL_51_22</name>
    <dbReference type="NCBI Taxonomy" id="1798663"/>
    <lineage>
        <taxon>Bacteria</taxon>
        <taxon>Candidatus Lloydiibacteriota</taxon>
    </lineage>
</organism>
<reference evidence="3 4" key="1">
    <citation type="journal article" date="2016" name="Nat. Commun.">
        <title>Thousands of microbial genomes shed light on interconnected biogeochemical processes in an aquifer system.</title>
        <authorList>
            <person name="Anantharaman K."/>
            <person name="Brown C.T."/>
            <person name="Hug L.A."/>
            <person name="Sharon I."/>
            <person name="Castelle C.J."/>
            <person name="Probst A.J."/>
            <person name="Thomas B.C."/>
            <person name="Singh A."/>
            <person name="Wilkins M.J."/>
            <person name="Karaoz U."/>
            <person name="Brodie E.L."/>
            <person name="Williams K.H."/>
            <person name="Hubbard S.S."/>
            <person name="Banfield J.F."/>
        </authorList>
    </citation>
    <scope>NUCLEOTIDE SEQUENCE [LARGE SCALE GENOMIC DNA]</scope>
</reference>
<sequence>METTVAKRALIIEDDAFFRELLARNLSRHNFLVTALESGPEAERTLAEEHFSVVCFDIVVSGSEGLKKVSEFATGSKKDTTALLLLVDKGLFAEVRSWAEGAGVLVLVKQDSSPDEIVATLVAIAQ</sequence>
<accession>A0A1G2DAC8</accession>
<proteinExistence type="predicted"/>
<keyword evidence="1" id="KW-0597">Phosphoprotein</keyword>